<dbReference type="Pfam" id="PF13403">
    <property type="entry name" value="Hint_2"/>
    <property type="match status" value="1"/>
</dbReference>
<gene>
    <name evidence="2" type="ORF">Q5Y72_00955</name>
</gene>
<feature type="domain" description="Hedgehog/Intein (Hint)" evidence="1">
    <location>
        <begin position="169"/>
        <end position="312"/>
    </location>
</feature>
<evidence type="ECO:0000313" key="3">
    <source>
        <dbReference type="Proteomes" id="UP001224997"/>
    </source>
</evidence>
<keyword evidence="3" id="KW-1185">Reference proteome</keyword>
<protein>
    <submittedName>
        <fullName evidence="2">Hint domain-containing protein</fullName>
    </submittedName>
</protein>
<proteinExistence type="predicted"/>
<dbReference type="Gene3D" id="2.170.16.10">
    <property type="entry name" value="Hedgehog/Intein (Hint) domain"/>
    <property type="match status" value="1"/>
</dbReference>
<reference evidence="2 3" key="1">
    <citation type="submission" date="2023-08" db="EMBL/GenBank/DDBJ databases">
        <authorList>
            <person name="Park J.-S."/>
        </authorList>
    </citation>
    <scope>NUCLEOTIDE SEQUENCE [LARGE SCALE GENOMIC DNA]</scope>
    <source>
        <strain evidence="2 3">2205BS29-5</strain>
    </source>
</reference>
<organism evidence="2 3">
    <name type="scientific">Paracoccus spongiarum</name>
    <dbReference type="NCBI Taxonomy" id="3064387"/>
    <lineage>
        <taxon>Bacteria</taxon>
        <taxon>Pseudomonadati</taxon>
        <taxon>Pseudomonadota</taxon>
        <taxon>Alphaproteobacteria</taxon>
        <taxon>Rhodobacterales</taxon>
        <taxon>Paracoccaceae</taxon>
        <taxon>Paracoccus</taxon>
    </lineage>
</organism>
<dbReference type="Proteomes" id="UP001224997">
    <property type="component" value="Unassembled WGS sequence"/>
</dbReference>
<evidence type="ECO:0000259" key="1">
    <source>
        <dbReference type="Pfam" id="PF13403"/>
    </source>
</evidence>
<dbReference type="InterPro" id="IPR036844">
    <property type="entry name" value="Hint_dom_sf"/>
</dbReference>
<dbReference type="EMBL" id="JAVAMQ010000001">
    <property type="protein sequence ID" value="MDP5305666.1"/>
    <property type="molecule type" value="Genomic_DNA"/>
</dbReference>
<dbReference type="RefSeq" id="WP_305961542.1">
    <property type="nucleotide sequence ID" value="NZ_JAVAMQ010000001.1"/>
</dbReference>
<accession>A0ABT9J7B3</accession>
<sequence>MPTTWSAIYLGNGGAFNIDPVEGDFDSENAAGLVGQTRGTATDPLYEQIVTVTTFDRGGAAGSLDTNRAGNGFDQVQYTLPGATTSLISTFEGMGVYNAEVTFANGSTATVSAVIFQDEARNVFLAPELTANADSAAYQSGPIVSVTLTGLITNTSDLTTNRNGADFITCFTAGTLIDTPEGPRPVEDLRAGDLVLTGDRGAQVLRWAGSRSLDLQGRDHLRPVRIRAGALGQGLPVADLLVSPQHRVLVRSAIAQRMFGTDEVLVAARHLLALPGIEVAEDAAQVTYVHLLFDRHELVTSNGAVTESLFTGPEALKGVGEAARAEILALFPQLAGIGAEFEAFSPARPLVPGRQGRRLAARHLLNARPVVAPH</sequence>
<name>A0ABT9J7B3_9RHOB</name>
<evidence type="ECO:0000313" key="2">
    <source>
        <dbReference type="EMBL" id="MDP5305666.1"/>
    </source>
</evidence>
<dbReference type="InterPro" id="IPR028992">
    <property type="entry name" value="Hedgehog/Intein_dom"/>
</dbReference>
<dbReference type="SUPFAM" id="SSF51294">
    <property type="entry name" value="Hedgehog/intein (Hint) domain"/>
    <property type="match status" value="1"/>
</dbReference>
<comment type="caution">
    <text evidence="2">The sequence shown here is derived from an EMBL/GenBank/DDBJ whole genome shotgun (WGS) entry which is preliminary data.</text>
</comment>